<feature type="region of interest" description="Disordered" evidence="2">
    <location>
        <begin position="4943"/>
        <end position="5082"/>
    </location>
</feature>
<evidence type="ECO:0000313" key="3">
    <source>
        <dbReference type="EMBL" id="MDU9001402.1"/>
    </source>
</evidence>
<feature type="compositionally biased region" description="Basic and acidic residues" evidence="2">
    <location>
        <begin position="2368"/>
        <end position="2383"/>
    </location>
</feature>
<feature type="region of interest" description="Disordered" evidence="2">
    <location>
        <begin position="2605"/>
        <end position="2638"/>
    </location>
</feature>
<feature type="region of interest" description="Disordered" evidence="2">
    <location>
        <begin position="4727"/>
        <end position="4752"/>
    </location>
</feature>
<dbReference type="EMBL" id="JARAKF010000003">
    <property type="protein sequence ID" value="MDU9001402.1"/>
    <property type="molecule type" value="Genomic_DNA"/>
</dbReference>
<dbReference type="Proteomes" id="UP001257627">
    <property type="component" value="Unassembled WGS sequence"/>
</dbReference>
<feature type="compositionally biased region" description="Basic and acidic residues" evidence="2">
    <location>
        <begin position="1225"/>
        <end position="1250"/>
    </location>
</feature>
<feature type="compositionally biased region" description="Gly residues" evidence="2">
    <location>
        <begin position="5827"/>
        <end position="5838"/>
    </location>
</feature>
<feature type="compositionally biased region" description="Basic residues" evidence="2">
    <location>
        <begin position="5685"/>
        <end position="5695"/>
    </location>
</feature>
<sequence>MQQRVVQPHVELQRDLRELQSLIAQVSHSVEGAVEGAWSEAYARAMATFGTGAGADQIKALTDTAEQLARYGEKTRADAAYYKNMIVIQLNLFLVEWSLIMAMAVWNPFGALAEQAVLRATYRAILRSLIFRFLVGLAAQEVLNVGLAAATHEFAKWLTQEQGYTLEDSDALLKQAVGFGALQGVFGAFVPFVGGALGGLLGKAFGRDAAGAVRGAVDAALADAQRVKAAGRDVAGEVTGSGVKPVAADFGRDLAERTVNLARVLGEGRAGAVSDGLFADIGKVFERYLGGVMGAGAARRLGEDWAREFAGSFGSRRMEAALAEPLRGLPKHLDGLRGALSREVARVFAPDFGRKVASLAGEAVLWGGAMNLAEGTYNAITTGRFTTSLATFTSGAFGALIGHAGAHLGGKAGWKLRSALGLGRPSTVSGAGAGGTDAGTGAGAVNALPGPDHPLMRPAADLRFTPPRTVSDGLPSYYPSHPHAQTPSPTRAGGHTSTYPRTAPQPGTHPAAVPGSPPTETAAGRHHPSPNPGAHTDTATHADTAAHAGADLPGSPAAHRAATAGTGAADAGKDTAAGSGTAWNALPAADHPLNQPVPAFPPGLTVPKAPLPTWSGGVPSPTPGDRSPGSAGTSPSPADLTAGPHGLRAADTPTGPATTTGPETQGEPAARRTAQEPADDGRPAWSREGRAENVRGGLPAVLLDDNADLADLSPAGASEGAAGHRTVGAPLSLAGEASGWQPALQAHAVAATQDGTAAQSGRAAAPQPGTDTAPRGTATAEREDGAQPADTHPEEETPADSPASRETLARLSGTNVPHAVPEAHPVLDAPSAPTVVPVSFRIQARQAAASLDHMATEIGVPESVREEHVRQVRQAAEAAEGAEQPTRAVAAFRDAIRIHDVNGRYRSFTRHAHEGPDRLAPLGLDRAEWQQRVNEVEAARRRLDHDALDEALRDYTALIERHVPLEALEGADAPLYHDPELARLRRQAEQAPGEGATRAHAEFLHAQAFSDRLRQRLDEVAAAGGQDLQEAVLRQRLRTADTPERAEAAERDLDAFLAGEEMRRRLTQLDAGAENATEILQRRLEALRDPTETPDEQELELRRRLDDAENDAERAQLQQVLHEHREIRRLRDRIADLERGEDEPAGEAVTEEELLRRYTALVQDETGQAAELRQEALQARTEELAGEKLKQIQKAQDAEEAGRRQDVAHLRRLLEEAEADYHAEQVARLQDLDVPRTDPDSAPDHHRPDDGPSEGVGDAPSGRPADAAWVNPSADTTPGRERKPPAIERVRHLRAELAGKLTPTERLAPLHDEILSALSQPRMEKAGHLHRITDNALEAAAAQAGSDAATALEDRLTRLPATPIGRPDDSPVSSGDDAPDPQPRNTEEPPQADVPPVPAHADDSTTAMATPDDDLGADRGDEEQTETDRSADDDLARWLRNLSTPDDDITGAPSDSPRDRSEASAIGELTVTLPRAVAEPETRPDDLAAIDATTLPEPPQAADLDGLRRLTGAGTPRESRSALSPPSRTDAATSGHPDVASADAAVQRPAGSFPATTTGLMAGTVESDAHAEEAAAPSASTSSNVARRKGKARETWSWVAPAGNSAAYRVSNTGMVDLGDVTVPAGPWVPAYGNVFVLASEGDVYVLDGSTGAIDVGGAEALSGAGPDLDSDDRFAYHLEMSGNGLLLRSPSGTHPLPGRVTTSDEPASQGTEMDPEHLKQLARELGRPVKEARRLLEEAARMLAPRPVIADDSASRALLGEVHRALFDVVLVLDRDGRAGAGQTVERILGHKPYLRSSMTGLPAGAPFADLSASVAGTTEQAGTSGIPRTQPATSSADTGSSRPHSEEAVVPARVARETPLPEAVRQLSDTDAAQLHGLVNLAPVPALILKALHADVAETLATVLTSDRARNAVAGAVGRLLAGTRSGSDAGADLAARLESELTQRLTSEFLVAGRRQALGESGLPVRLETLRSRGLPHRMSVRMRLGEPREAVVESRETPGGVQRWAFAVSNADRNVGTSDARTLSLSGQNAWSLPHTSWLPSVSLSGGLSLTHNQRATSLSTGVSLRSLDLQGAQGERGLPYDWDAGLEWRLTDEPASATAPSYDTGWMQANVGWRMRSWFPQHVLAPPAARTERMPVAVPLEDAMLNAPLVGLGSFFFGKYRDDVIAALGEHLADLAPASHDVVRQFLAEDSLRGGPLWLVGLHTSPMLFRRNGEPAGFLAARFTLTASEPAEDRGVRASQATVMEVDTFKTVSVSGSTSLTNAAGVSLGVSGSLFGRLGLSGHAATQQSETHGLGYGTSVLVSHGMRSYRPHLQQDAMAVPHVTLVRPDGEEVRIGPGTLPSEGYPVTLRVPSTETVGSPDQAPERPRHAPRDVREMTDPGLTVTPMNVSVQGEFFERVREAVRDFLPGPQSGGDTAQRWQRLANLRLLMEAQSTAALRDMVGSPRHLHLTRSTATGVETLLVRLSLKPRSDLVHVRDLPGVRLLSFTASWTNGAERRTDTLHSLSLGLDIGGQVPTGSRAVSGVDLGLDYSYNRSSTLTEATATVNSQENYLITPEGVAVFGGEAELVAEFHATHGAAPEPVTAAAQVRLAVAAFRTLDSPGQDGVSPPPATRALREDERRLDEGRPDEAFPLPDSAFIDRLTGSDALRAAVNGLLASFGTSNPAREAVQPEARDDEAADDLLPGLPGAFPMSARPGSDANARAGARPVSDTTPAQAERETATAEQADALERGASGVFGALRHARTVAAGPDPLDPAGLIQAALRNALSSEHMRDFMLPMLRGPVGTEYRVSANVPGLVGTDVAVTVSGYVKNPTLSRQVPAGAGLVTERWHVSGHGADVTPSRGSGHSVADPLTQAGLRLPHGYTLSGRQTHGFGGAESHTWSDGFSAYRITSQSETDTYWFTSDLVLVVRVDRGRHQWLANLLNPGSESRDIAVEVPQAVEFFVGEHELRRYPDLAARAGLTDLPPLPDPDRPLPLSYSASGGSIGLGAVTEVTVTDPAGQSPVRRALRMVEDVAPGSTTVGSHSYVPGWADRIREAAAPRGIQHLLAAGHTSVGTTVDDWLGPRHVRVSLTARPADGFERVLGRPVPAGHDLETQFVRATGAGSALPEPGSTGHSLSRNASHQVRLQVSGPLRSFGGFSAPLSDAVQDILARNGLHSDDRRVWDHTTAEHVSEFEVPYVVEIGVTTTALRHAALLLPALSPSLLYASLATVTGRIMDAYGVAAPVTRTETVDVTATLRLADTGLSLGADELPAPVAPGVRRDDPAAQTGPQPEDAVAVQVERTLAGEPWRPRGTFEVLHFDALPQIAQALREVTGQTEQRHPAPPRTLSREGLLTRLRELVRTGEHTPLGRENTAPFLGGRGLPGTSLRVQLYEPVTFAAGVHAALDDVQVSTGGQTSGVTTSTSPTVGLGLDSTVGHVGASSAVLADRPRTGQSAGGWSQYREYLRSGTTGESPDGRGGVSYQVAAVVKVTVRGPRGAVRHVLGNAYLHTLDRPRTAALNRVEFSAAADDAVRAVRRMPEAGGPAADPALRLLAELLDTVHLPVGAGTRPAALPEDTRWQPADGGRAGVEAALRGAGEGSLALVVRGLPGSADRQALAAYHAHDGRVLWHVVDAAEGARVLADDKDVLSGEAFAALFDRSGLPVRNAETTTGQVTEARPPTPRDELPTRGALPRKPSLADRPRAADDPADTVVSTVLQIMRGEDEQVPAPGAALVEEAAGPVVAAGDRAARATVPGGRVRDRKDLEALVRQARSGFRRTEASEEVSLQECLNLLYAFRDRLFPQGVRPAGTVDDSVLDVRPQEGRLAVGEGWRSVASHEAVAQALRNPGDAAFVLARRPSGKGHAWAAYRLAEELPETSPVVWVELLPVDGDPVRSLPPQVPLSEARAVVVDASGRVVPDALKPFTASWSTLHALVDPAQEHSYGAIGLEYELTREFVLPAGVRLEPGHVLARHTSGASVVFERVASLESADERLYKWPHDVPAGTSTNMFCTLIPEIVLPPMAVLQNEQRLSPAIGMNVLRNASEALRTALPGISLTGILQPENGWTVTSAGQFFTAGRFVAGVEGRSYTQFTVGVPVSSVAALHDVAREWISLHTHIPLMEAEAQFGDRLATIYAAERTGRPRSTTEIPFLTSLVAGLETVRGFGRLAFSHLLAIAVSPRFSPGELTKNSLMMASRTPFADIRFGLPRHVIEFFDRNKRTVRELVVEELWSFVSAQWAIRGSGQGDTKQGLLLTRLVVRSDLTLRDYLETIFFTVPPGEAIGQQDSVGMVDYPGLDTDDGRLRHGLLLLEMRWFGADQLLHTDREVDAAFSNLQHAARHGYEMAEVAERERLPALGVVLQHPLVSVLARLGEATRLRVLDHRTIPVPLLNGAAMRLLAESAVEFAQGAPLTDALRDTVRDLADRTGRILAMPGVPHEQELRRVIGTAQEALRYLDGAAALGTSLGRPVTTQEVGAVAAVRQMLPEQHQAHVSAAEVLEAFNHYFRPYTLQQPPSVLNGQGRQAYQAAVPRAAAVLNGRFASHTLRGAVPGAGRDAGADPVAEGWPAGGLLTPTGPRGTGGRPREMDADAVTAVVEAASDKRAQRWFTVSGPAVKVATSTRRSAFSYRVDSGGAFELPDGRVLPGGPWFAYGYDFVHRDTESGAGFLLHGGNGWLGELTNAEQVLDVASADDTAGQYRLVPTDTGLHLLPADGTGNAYRLLGVEAVMHLGGAAALPSPAATNGRAPAPEDEAGRPVSVGAGPALRLRGGAGMTAEQDDVEEDFAAAVGSDAVLADLPPWLLRQAVDIYGRVRPAELSVSADGQPAPEREQYRADLRAVAEAGLAVAEMREQSGNASSLGGDDVAADRAVVAAMTSRARHLAAERADAVGTGSGPAGAEGTSRPAGAREEQPSLDRRVEKLRRQLDAKLTDAERLAGLRAEVRTAVAERRMEQAGHLDRITQRGLEGRQDRDRDRTAALHERLSRLPQAPGGRPNTPVPSPLAPVAHDTVGDWPSDTPQLPDPETPSALERLSGRGRTGMRSVRDAGGATRRHTNSGVGGPLSAEPQSESESERLPQPNPEPDPGTGRSAPAEHPAELVEVPGLSMALSSGETPVQLQQGRRQLSGTPLVAGPSRLLGHDFRVAGPAVGPLDVASFYVARSAGPQGGFTQERVRAPWHVSTFLFPYVVLLDSVQERVRVRTADGDTDMEHAEFAQLLASHLAAQPVRPGAPIVLLLAGGGGADLTLPRLVAAWTEREVWAHSGAVGVLPDQRLSRIVLVGGVAGRPEGRWIRTLPDDLRNAVQRTYGGQVLPGQAPADWISDLTGQMIPYASVHHYTVVDHLNRPVGRASLNAVDWTRAEAAMGQHPLPLSEFYLTGRDVGDRFFVRGLPQRRLPWKRDLPDTSPYYFIAHGTENYVQLHRGRAGTASFSGTNTGRWLRRRPSLERRRPRDPIVLLACSTGGLTTAPEGNAAQQVANETGRTVYAATGKARVEFIVEDTRDGYLGEWLVFHPGRPQDRYLYAPGRRIFVPPFELQPAAAGGAGGSGAFGVSFDALEATSDEPAAQGAWQDEAHIGDPMLQAALAGPSSTARKGTVTPQRPQGADLAVPAPWQNVLDRARDAVRGMDDTERRQLRADAEDIMAAHGLDGPGPSQTGGEQGEPYGRLRDTGAGPARSTGPETPARPARRLDGPAPHRRDRPAHRHRAAVTPARRAGIRRGPPGHGHGRPLSWSGRRRHAGRWGGARTRRGPGGRAEAARRVGAGALARGRPGAQQPAARRSTWRECGGRQPWRVAGLSPSRRARRGDDQTRPPPSRTVTKETADGERRQRPRTRDGGRRGAGASNGGRGGRTPRPGGCSGDVPAAPGGRPACPGALACHDGPRMGQRRTPAAVGGDGACALRSGRRDRGVAGERGASALAGDARLAGAHRRDRRGDPARGHRLRTRRGRGQAAR</sequence>
<feature type="compositionally biased region" description="Low complexity" evidence="2">
    <location>
        <begin position="5851"/>
        <end position="5863"/>
    </location>
</feature>
<feature type="region of interest" description="Disordered" evidence="2">
    <location>
        <begin position="1816"/>
        <end position="1858"/>
    </location>
</feature>
<feature type="region of interest" description="Disordered" evidence="2">
    <location>
        <begin position="4873"/>
        <end position="4906"/>
    </location>
</feature>
<feature type="compositionally biased region" description="Basic and acidic residues" evidence="2">
    <location>
        <begin position="4896"/>
        <end position="4906"/>
    </location>
</feature>
<feature type="region of interest" description="Disordered" evidence="2">
    <location>
        <begin position="2358"/>
        <end position="2391"/>
    </location>
</feature>
<evidence type="ECO:0000313" key="4">
    <source>
        <dbReference type="Proteomes" id="UP001257627"/>
    </source>
</evidence>
<proteinExistence type="predicted"/>
<feature type="compositionally biased region" description="Acidic residues" evidence="2">
    <location>
        <begin position="1411"/>
        <end position="1425"/>
    </location>
</feature>
<feature type="region of interest" description="Disordered" evidence="2">
    <location>
        <begin position="5633"/>
        <end position="5942"/>
    </location>
</feature>
<geneLocation type="plasmid" evidence="3">
    <name>unnamed1</name>
</geneLocation>
<organism evidence="3 4">
    <name type="scientific">Streptomyces mirabilis</name>
    <dbReference type="NCBI Taxonomy" id="68239"/>
    <lineage>
        <taxon>Bacteria</taxon>
        <taxon>Bacillati</taxon>
        <taxon>Actinomycetota</taxon>
        <taxon>Actinomycetes</taxon>
        <taxon>Kitasatosporales</taxon>
        <taxon>Streptomycetaceae</taxon>
        <taxon>Streptomyces</taxon>
    </lineage>
</organism>
<keyword evidence="3" id="KW-0614">Plasmid</keyword>
<evidence type="ECO:0000256" key="2">
    <source>
        <dbReference type="SAM" id="MobiDB-lite"/>
    </source>
</evidence>
<feature type="compositionally biased region" description="Polar residues" evidence="2">
    <location>
        <begin position="1816"/>
        <end position="1844"/>
    </location>
</feature>
<feature type="compositionally biased region" description="Basic and acidic residues" evidence="2">
    <location>
        <begin position="4943"/>
        <end position="4974"/>
    </location>
</feature>
<feature type="compositionally biased region" description="Basic residues" evidence="2">
    <location>
        <begin position="5928"/>
        <end position="5942"/>
    </location>
</feature>
<feature type="compositionally biased region" description="Basic and acidic residues" evidence="2">
    <location>
        <begin position="780"/>
        <end position="795"/>
    </location>
</feature>
<feature type="compositionally biased region" description="Basic and acidic residues" evidence="2">
    <location>
        <begin position="1278"/>
        <end position="1287"/>
    </location>
</feature>
<dbReference type="RefSeq" id="WP_316738454.1">
    <property type="nucleotide sequence ID" value="NZ_JARAKF010000003.1"/>
</dbReference>
<feature type="region of interest" description="Disordered" evidence="2">
    <location>
        <begin position="440"/>
        <end position="692"/>
    </location>
</feature>
<gene>
    <name evidence="3" type="ORF">PU648_56045</name>
</gene>
<feature type="compositionally biased region" description="Low complexity" evidence="2">
    <location>
        <begin position="649"/>
        <end position="668"/>
    </location>
</feature>
<feature type="region of interest" description="Disordered" evidence="2">
    <location>
        <begin position="1688"/>
        <end position="1716"/>
    </location>
</feature>
<feature type="region of interest" description="Disordered" evidence="2">
    <location>
        <begin position="1225"/>
        <end position="1287"/>
    </location>
</feature>
<feature type="compositionally biased region" description="Basic and acidic residues" evidence="2">
    <location>
        <begin position="2620"/>
        <end position="2635"/>
    </location>
</feature>
<feature type="compositionally biased region" description="Polar residues" evidence="2">
    <location>
        <begin position="1701"/>
        <end position="1712"/>
    </location>
</feature>
<evidence type="ECO:0008006" key="5">
    <source>
        <dbReference type="Google" id="ProtNLM"/>
    </source>
</evidence>
<feature type="region of interest" description="Disordered" evidence="2">
    <location>
        <begin position="3656"/>
        <end position="3699"/>
    </location>
</feature>
<feature type="compositionally biased region" description="Low complexity" evidence="2">
    <location>
        <begin position="533"/>
        <end position="582"/>
    </location>
</feature>
<feature type="compositionally biased region" description="Low complexity" evidence="2">
    <location>
        <begin position="627"/>
        <end position="638"/>
    </location>
</feature>
<comment type="caution">
    <text evidence="3">The sequence shown here is derived from an EMBL/GenBank/DDBJ whole genome shotgun (WGS) entry which is preliminary data.</text>
</comment>
<feature type="coiled-coil region" evidence="1">
    <location>
        <begin position="1098"/>
        <end position="1125"/>
    </location>
</feature>
<protein>
    <recommendedName>
        <fullName evidence="5">Papain fold toxin 1, glutamine deamidase</fullName>
    </recommendedName>
</protein>
<feature type="coiled-coil region" evidence="1">
    <location>
        <begin position="1155"/>
        <end position="1182"/>
    </location>
</feature>
<keyword evidence="1" id="KW-0175">Coiled coil</keyword>
<feature type="region of interest" description="Disordered" evidence="2">
    <location>
        <begin position="1360"/>
        <end position="1588"/>
    </location>
</feature>
<feature type="compositionally biased region" description="Low complexity" evidence="2">
    <location>
        <begin position="5699"/>
        <end position="5708"/>
    </location>
</feature>
<evidence type="ECO:0000256" key="1">
    <source>
        <dbReference type="SAM" id="Coils"/>
    </source>
</evidence>
<feature type="region of interest" description="Disordered" evidence="2">
    <location>
        <begin position="4554"/>
        <end position="4576"/>
    </location>
</feature>
<feature type="region of interest" description="Disordered" evidence="2">
    <location>
        <begin position="2672"/>
        <end position="2734"/>
    </location>
</feature>
<feature type="region of interest" description="Disordered" evidence="2">
    <location>
        <begin position="750"/>
        <end position="805"/>
    </location>
</feature>
<keyword evidence="4" id="KW-1185">Reference proteome</keyword>
<feature type="compositionally biased region" description="Low complexity" evidence="2">
    <location>
        <begin position="1574"/>
        <end position="1585"/>
    </location>
</feature>
<feature type="compositionally biased region" description="Low complexity" evidence="2">
    <location>
        <begin position="5748"/>
        <end position="5761"/>
    </location>
</feature>
<feature type="compositionally biased region" description="Basic and acidic residues" evidence="2">
    <location>
        <begin position="669"/>
        <end position="692"/>
    </location>
</feature>
<feature type="compositionally biased region" description="Polar residues" evidence="2">
    <location>
        <begin position="1521"/>
        <end position="1532"/>
    </location>
</feature>
<feature type="compositionally biased region" description="Basic and acidic residues" evidence="2">
    <location>
        <begin position="5806"/>
        <end position="5826"/>
    </location>
</feature>
<name>A0ABU3V5F8_9ACTN</name>
<feature type="compositionally biased region" description="Basic and acidic residues" evidence="2">
    <location>
        <begin position="3687"/>
        <end position="3696"/>
    </location>
</feature>
<feature type="compositionally biased region" description="Polar residues" evidence="2">
    <location>
        <begin position="5576"/>
        <end position="5589"/>
    </location>
</feature>
<feature type="compositionally biased region" description="Basic and acidic residues" evidence="2">
    <location>
        <begin position="1426"/>
        <end position="1437"/>
    </location>
</feature>
<feature type="compositionally biased region" description="Basic residues" evidence="2">
    <location>
        <begin position="5722"/>
        <end position="5739"/>
    </location>
</feature>
<reference evidence="3 4" key="1">
    <citation type="submission" date="2023-02" db="EMBL/GenBank/DDBJ databases">
        <authorList>
            <person name="Maleckis M."/>
        </authorList>
    </citation>
    <scope>NUCLEOTIDE SEQUENCE [LARGE SCALE GENOMIC DNA]</scope>
    <source>
        <strain evidence="3 4">P8-A2</strain>
        <plasmid evidence="3">unnamed1</plasmid>
    </source>
</reference>
<feature type="region of interest" description="Disordered" evidence="2">
    <location>
        <begin position="5575"/>
        <end position="5598"/>
    </location>
</feature>
<accession>A0ABU3V5F8</accession>
<feature type="compositionally biased region" description="Polar residues" evidence="2">
    <location>
        <begin position="483"/>
        <end position="500"/>
    </location>
</feature>